<dbReference type="GO" id="GO:0005886">
    <property type="term" value="C:plasma membrane"/>
    <property type="evidence" value="ECO:0007669"/>
    <property type="project" value="UniProtKB-SubCell"/>
</dbReference>
<evidence type="ECO:0000313" key="9">
    <source>
        <dbReference type="Proteomes" id="UP000310636"/>
    </source>
</evidence>
<dbReference type="InterPro" id="IPR015414">
    <property type="entry name" value="TMEM64"/>
</dbReference>
<feature type="transmembrane region" description="Helical" evidence="6">
    <location>
        <begin position="46"/>
        <end position="66"/>
    </location>
</feature>
<feature type="transmembrane region" description="Helical" evidence="6">
    <location>
        <begin position="200"/>
        <end position="217"/>
    </location>
</feature>
<comment type="subcellular location">
    <subcellularLocation>
        <location evidence="1 6">Cell membrane</location>
        <topology evidence="1 6">Multi-pass membrane protein</topology>
    </subcellularLocation>
</comment>
<keyword evidence="9" id="KW-1185">Reference proteome</keyword>
<proteinExistence type="inferred from homology"/>
<dbReference type="Proteomes" id="UP000310636">
    <property type="component" value="Unassembled WGS sequence"/>
</dbReference>
<keyword evidence="4 6" id="KW-1133">Transmembrane helix</keyword>
<reference evidence="8 9" key="1">
    <citation type="submission" date="2019-04" db="EMBL/GenBank/DDBJ databases">
        <title>Cohnella sp. nov. isolated from preserved vegetables.</title>
        <authorList>
            <person name="Lin S.-Y."/>
            <person name="Hung M.-H."/>
            <person name="Young C.-C."/>
        </authorList>
    </citation>
    <scope>NUCLEOTIDE SEQUENCE [LARGE SCALE GENOMIC DNA]</scope>
    <source>
        <strain evidence="8 9">CC-MHH1044</strain>
    </source>
</reference>
<evidence type="ECO:0000313" key="8">
    <source>
        <dbReference type="EMBL" id="THF73983.1"/>
    </source>
</evidence>
<evidence type="ECO:0000259" key="7">
    <source>
        <dbReference type="Pfam" id="PF09335"/>
    </source>
</evidence>
<feature type="transmembrane region" description="Helical" evidence="6">
    <location>
        <begin position="21"/>
        <end position="40"/>
    </location>
</feature>
<dbReference type="Pfam" id="PF09335">
    <property type="entry name" value="VTT_dom"/>
    <property type="match status" value="1"/>
</dbReference>
<organism evidence="8 9">
    <name type="scientific">Cohnella fermenti</name>
    <dbReference type="NCBI Taxonomy" id="2565925"/>
    <lineage>
        <taxon>Bacteria</taxon>
        <taxon>Bacillati</taxon>
        <taxon>Bacillota</taxon>
        <taxon>Bacilli</taxon>
        <taxon>Bacillales</taxon>
        <taxon>Paenibacillaceae</taxon>
        <taxon>Cohnella</taxon>
    </lineage>
</organism>
<evidence type="ECO:0000256" key="1">
    <source>
        <dbReference type="ARBA" id="ARBA00004651"/>
    </source>
</evidence>
<dbReference type="RefSeq" id="WP_136372906.1">
    <property type="nucleotide sequence ID" value="NZ_SSOB01000046.1"/>
</dbReference>
<dbReference type="InterPro" id="IPR032816">
    <property type="entry name" value="VTT_dom"/>
</dbReference>
<dbReference type="OrthoDB" id="9812980at2"/>
<name>A0A4S4BNA3_9BACL</name>
<comment type="caution">
    <text evidence="8">The sequence shown here is derived from an EMBL/GenBank/DDBJ whole genome shotgun (WGS) entry which is preliminary data.</text>
</comment>
<sequence length="231" mass="24709">MGTKGRAQSGTSLKRPLIYKLFGAAVAVGVLLWLDLHVVHLTPETLRTWMLSFGWLAPVIYIGLFVARPFTLFPASVLSLAGGLAFGTGWGIVYTTLGELPGAILSYLLARKLGGGLFRGLESDPRLQKLERAMARRGFPIVLTLRLAPFVPFDLVSYAAGLAKVPLRAYAIATFLGALPGTFAYTFLGASLTHGGWKQIALAAAVLLVALAVPLLFRSKVEKQVDGQGTQ</sequence>
<evidence type="ECO:0000256" key="2">
    <source>
        <dbReference type="ARBA" id="ARBA00022475"/>
    </source>
</evidence>
<dbReference type="AlphaFoldDB" id="A0A4S4BNA3"/>
<feature type="transmembrane region" description="Helical" evidence="6">
    <location>
        <begin position="73"/>
        <end position="94"/>
    </location>
</feature>
<keyword evidence="5 6" id="KW-0472">Membrane</keyword>
<protein>
    <recommendedName>
        <fullName evidence="6">TVP38/TMEM64 family membrane protein</fullName>
    </recommendedName>
</protein>
<keyword evidence="2 6" id="KW-1003">Cell membrane</keyword>
<feature type="domain" description="VTT" evidence="7">
    <location>
        <begin position="73"/>
        <end position="190"/>
    </location>
</feature>
<comment type="similarity">
    <text evidence="6">Belongs to the TVP38/TMEM64 family.</text>
</comment>
<evidence type="ECO:0000256" key="6">
    <source>
        <dbReference type="RuleBase" id="RU366058"/>
    </source>
</evidence>
<feature type="transmembrane region" description="Helical" evidence="6">
    <location>
        <begin position="139"/>
        <end position="161"/>
    </location>
</feature>
<dbReference type="PANTHER" id="PTHR12677">
    <property type="entry name" value="GOLGI APPARATUS MEMBRANE PROTEIN TVP38-RELATED"/>
    <property type="match status" value="1"/>
</dbReference>
<evidence type="ECO:0000256" key="4">
    <source>
        <dbReference type="ARBA" id="ARBA00022989"/>
    </source>
</evidence>
<dbReference type="PANTHER" id="PTHR12677:SF59">
    <property type="entry name" value="GOLGI APPARATUS MEMBRANE PROTEIN TVP38-RELATED"/>
    <property type="match status" value="1"/>
</dbReference>
<evidence type="ECO:0000256" key="5">
    <source>
        <dbReference type="ARBA" id="ARBA00023136"/>
    </source>
</evidence>
<gene>
    <name evidence="8" type="ORF">E6C55_26765</name>
</gene>
<evidence type="ECO:0000256" key="3">
    <source>
        <dbReference type="ARBA" id="ARBA00022692"/>
    </source>
</evidence>
<accession>A0A4S4BNA3</accession>
<feature type="transmembrane region" description="Helical" evidence="6">
    <location>
        <begin position="167"/>
        <end position="188"/>
    </location>
</feature>
<keyword evidence="3 6" id="KW-0812">Transmembrane</keyword>
<dbReference type="EMBL" id="SSOB01000046">
    <property type="protein sequence ID" value="THF73983.1"/>
    <property type="molecule type" value="Genomic_DNA"/>
</dbReference>